<reference evidence="2 3" key="1">
    <citation type="submission" date="2017-04" db="EMBL/GenBank/DDBJ databases">
        <title>Draft genome sequence of Marssonina coronaria NL1: causal agent of apple blotch.</title>
        <authorList>
            <person name="Cheng Q."/>
        </authorList>
    </citation>
    <scope>NUCLEOTIDE SEQUENCE [LARGE SCALE GENOMIC DNA]</scope>
    <source>
        <strain evidence="2 3">NL1</strain>
    </source>
</reference>
<gene>
    <name evidence="2" type="ORF">B2J93_5168</name>
</gene>
<comment type="caution">
    <text evidence="2">The sequence shown here is derived from an EMBL/GenBank/DDBJ whole genome shotgun (WGS) entry which is preliminary data.</text>
</comment>
<dbReference type="Proteomes" id="UP000242519">
    <property type="component" value="Unassembled WGS sequence"/>
</dbReference>
<feature type="region of interest" description="Disordered" evidence="1">
    <location>
        <begin position="1"/>
        <end position="48"/>
    </location>
</feature>
<dbReference type="EMBL" id="MZNU01000038">
    <property type="protein sequence ID" value="OWP06689.1"/>
    <property type="molecule type" value="Genomic_DNA"/>
</dbReference>
<evidence type="ECO:0000313" key="3">
    <source>
        <dbReference type="Proteomes" id="UP000242519"/>
    </source>
</evidence>
<evidence type="ECO:0000313" key="2">
    <source>
        <dbReference type="EMBL" id="OWP06689.1"/>
    </source>
</evidence>
<keyword evidence="3" id="KW-1185">Reference proteome</keyword>
<evidence type="ECO:0000256" key="1">
    <source>
        <dbReference type="SAM" id="MobiDB-lite"/>
    </source>
</evidence>
<dbReference type="InParanoid" id="A0A218ZF36"/>
<proteinExistence type="predicted"/>
<organism evidence="2 3">
    <name type="scientific">Diplocarpon coronariae</name>
    <dbReference type="NCBI Taxonomy" id="2795749"/>
    <lineage>
        <taxon>Eukaryota</taxon>
        <taxon>Fungi</taxon>
        <taxon>Dikarya</taxon>
        <taxon>Ascomycota</taxon>
        <taxon>Pezizomycotina</taxon>
        <taxon>Leotiomycetes</taxon>
        <taxon>Helotiales</taxon>
        <taxon>Drepanopezizaceae</taxon>
        <taxon>Diplocarpon</taxon>
    </lineage>
</organism>
<dbReference type="AlphaFoldDB" id="A0A218ZF36"/>
<protein>
    <submittedName>
        <fullName evidence="2">Uncharacterized protein</fullName>
    </submittedName>
</protein>
<accession>A0A218ZF36</accession>
<name>A0A218ZF36_9HELO</name>
<sequence length="120" mass="12514">MARSRPSSPPRPDGQDGSVRAPRRAQMTGDRATARSPAPAPAPARAEGLVVRSARSLDARRYDLPVCLRVGVSLISQPLAALQDPNPEAEAHVLGRVALARAGSGAGYPATTRRPSRTGS</sequence>